<dbReference type="AlphaFoldDB" id="A0A6G1BTP5"/>
<evidence type="ECO:0000256" key="5">
    <source>
        <dbReference type="ARBA" id="ARBA00023136"/>
    </source>
</evidence>
<dbReference type="PANTHER" id="PTHR24298">
    <property type="entry name" value="FLAVONOID 3'-MONOOXYGENASE-RELATED"/>
    <property type="match status" value="1"/>
</dbReference>
<dbReference type="InterPro" id="IPR051103">
    <property type="entry name" value="Plant_metabolite_P450s"/>
</dbReference>
<dbReference type="Gene3D" id="1.10.630.10">
    <property type="entry name" value="Cytochrome P450"/>
    <property type="match status" value="1"/>
</dbReference>
<keyword evidence="8" id="KW-1185">Reference proteome</keyword>
<evidence type="ECO:0000256" key="3">
    <source>
        <dbReference type="ARBA" id="ARBA00022723"/>
    </source>
</evidence>
<accession>A0A6G1BTP5</accession>
<dbReference type="GO" id="GO:0016709">
    <property type="term" value="F:oxidoreductase activity, acting on paired donors, with incorporation or reduction of molecular oxygen, NAD(P)H as one donor, and incorporation of one atom of oxygen"/>
    <property type="evidence" value="ECO:0007669"/>
    <property type="project" value="TreeGrafter"/>
</dbReference>
<dbReference type="InterPro" id="IPR001128">
    <property type="entry name" value="Cyt_P450"/>
</dbReference>
<reference evidence="7 8" key="1">
    <citation type="submission" date="2019-11" db="EMBL/GenBank/DDBJ databases">
        <title>Whole genome sequence of Oryza granulata.</title>
        <authorList>
            <person name="Li W."/>
        </authorList>
    </citation>
    <scope>NUCLEOTIDE SEQUENCE [LARGE SCALE GENOMIC DNA]</scope>
    <source>
        <strain evidence="8">cv. Menghai</strain>
        <tissue evidence="7">Leaf</tissue>
    </source>
</reference>
<feature type="signal peptide" evidence="6">
    <location>
        <begin position="1"/>
        <end position="18"/>
    </location>
</feature>
<feature type="chain" id="PRO_5026316900" description="Cytochrome P450" evidence="6">
    <location>
        <begin position="19"/>
        <end position="215"/>
    </location>
</feature>
<dbReference type="GO" id="GO:0005506">
    <property type="term" value="F:iron ion binding"/>
    <property type="evidence" value="ECO:0007669"/>
    <property type="project" value="InterPro"/>
</dbReference>
<name>A0A6G1BTP5_9ORYZ</name>
<comment type="subcellular location">
    <subcellularLocation>
        <location evidence="1">Membrane</location>
        <topology evidence="1">Single-pass membrane protein</topology>
    </subcellularLocation>
</comment>
<evidence type="ECO:0000256" key="2">
    <source>
        <dbReference type="ARBA" id="ARBA00022692"/>
    </source>
</evidence>
<comment type="caution">
    <text evidence="7">The sequence shown here is derived from an EMBL/GenBank/DDBJ whole genome shotgun (WGS) entry which is preliminary data.</text>
</comment>
<evidence type="ECO:0000256" key="1">
    <source>
        <dbReference type="ARBA" id="ARBA00004167"/>
    </source>
</evidence>
<evidence type="ECO:0008006" key="9">
    <source>
        <dbReference type="Google" id="ProtNLM"/>
    </source>
</evidence>
<dbReference type="OrthoDB" id="1055148at2759"/>
<dbReference type="Pfam" id="PF00067">
    <property type="entry name" value="p450"/>
    <property type="match status" value="1"/>
</dbReference>
<evidence type="ECO:0000313" key="8">
    <source>
        <dbReference type="Proteomes" id="UP000479710"/>
    </source>
</evidence>
<dbReference type="EMBL" id="SPHZ02000011">
    <property type="protein sequence ID" value="KAF0891044.1"/>
    <property type="molecule type" value="Genomic_DNA"/>
</dbReference>
<protein>
    <recommendedName>
        <fullName evidence="9">Cytochrome P450</fullName>
    </recommendedName>
</protein>
<keyword evidence="3" id="KW-0479">Metal-binding</keyword>
<dbReference type="InterPro" id="IPR036396">
    <property type="entry name" value="Cyt_P450_sf"/>
</dbReference>
<dbReference type="GO" id="GO:0016020">
    <property type="term" value="C:membrane"/>
    <property type="evidence" value="ECO:0007669"/>
    <property type="project" value="UniProtKB-SubCell"/>
</dbReference>
<keyword evidence="2" id="KW-0812">Transmembrane</keyword>
<evidence type="ECO:0000313" key="7">
    <source>
        <dbReference type="EMBL" id="KAF0891044.1"/>
    </source>
</evidence>
<gene>
    <name evidence="7" type="ORF">E2562_005137</name>
</gene>
<dbReference type="SUPFAM" id="SSF48264">
    <property type="entry name" value="Cytochrome P450"/>
    <property type="match status" value="1"/>
</dbReference>
<organism evidence="7 8">
    <name type="scientific">Oryza meyeriana var. granulata</name>
    <dbReference type="NCBI Taxonomy" id="110450"/>
    <lineage>
        <taxon>Eukaryota</taxon>
        <taxon>Viridiplantae</taxon>
        <taxon>Streptophyta</taxon>
        <taxon>Embryophyta</taxon>
        <taxon>Tracheophyta</taxon>
        <taxon>Spermatophyta</taxon>
        <taxon>Magnoliopsida</taxon>
        <taxon>Liliopsida</taxon>
        <taxon>Poales</taxon>
        <taxon>Poaceae</taxon>
        <taxon>BOP clade</taxon>
        <taxon>Oryzoideae</taxon>
        <taxon>Oryzeae</taxon>
        <taxon>Oryzinae</taxon>
        <taxon>Oryza</taxon>
        <taxon>Oryza meyeriana</taxon>
    </lineage>
</organism>
<dbReference type="Proteomes" id="UP000479710">
    <property type="component" value="Unassembled WGS sequence"/>
</dbReference>
<sequence length="215" mass="23047">MEAVVACSLLLLPLLTSAAILLVLSIVKPYVDKSGDGAGAGLLLPPAPPAVPVVGPLLWLTRTRSRLEPAIRELHRRHGPVLTLGFLSPRPAIFVSGRAVTHRVLVQRGTAFASRPPAIAPFRMLTTGQRTVSSGPYGPLWRSLRRNITSGVPFFAPARRWALALMASDLASRGKCGGAAVTVVECLQFAMFALLTCMCFGQRLPGHRVREIEAV</sequence>
<keyword evidence="6" id="KW-0732">Signal</keyword>
<keyword evidence="4" id="KW-1133">Transmembrane helix</keyword>
<keyword evidence="5" id="KW-0472">Membrane</keyword>
<dbReference type="PANTHER" id="PTHR24298:SF825">
    <property type="entry name" value="CYTOCHROME P450 89A2"/>
    <property type="match status" value="1"/>
</dbReference>
<evidence type="ECO:0000256" key="6">
    <source>
        <dbReference type="SAM" id="SignalP"/>
    </source>
</evidence>
<proteinExistence type="predicted"/>
<dbReference type="GO" id="GO:0020037">
    <property type="term" value="F:heme binding"/>
    <property type="evidence" value="ECO:0007669"/>
    <property type="project" value="InterPro"/>
</dbReference>
<evidence type="ECO:0000256" key="4">
    <source>
        <dbReference type="ARBA" id="ARBA00022989"/>
    </source>
</evidence>